<organism evidence="1 2">
    <name type="scientific">Nonomuraea polychroma</name>
    <dbReference type="NCBI Taxonomy" id="46176"/>
    <lineage>
        <taxon>Bacteria</taxon>
        <taxon>Bacillati</taxon>
        <taxon>Actinomycetota</taxon>
        <taxon>Actinomycetes</taxon>
        <taxon>Streptosporangiales</taxon>
        <taxon>Streptosporangiaceae</taxon>
        <taxon>Nonomuraea</taxon>
    </lineage>
</organism>
<name>A0A438MPV7_9ACTN</name>
<proteinExistence type="predicted"/>
<dbReference type="EMBL" id="SAUN01000001">
    <property type="protein sequence ID" value="RVX47569.1"/>
    <property type="molecule type" value="Genomic_DNA"/>
</dbReference>
<comment type="caution">
    <text evidence="1">The sequence shown here is derived from an EMBL/GenBank/DDBJ whole genome shotgun (WGS) entry which is preliminary data.</text>
</comment>
<keyword evidence="2" id="KW-1185">Reference proteome</keyword>
<reference evidence="1 2" key="1">
    <citation type="submission" date="2019-01" db="EMBL/GenBank/DDBJ databases">
        <title>Sequencing the genomes of 1000 actinobacteria strains.</title>
        <authorList>
            <person name="Klenk H.-P."/>
        </authorList>
    </citation>
    <scope>NUCLEOTIDE SEQUENCE [LARGE SCALE GENOMIC DNA]</scope>
    <source>
        <strain evidence="1 2">DSM 43925</strain>
    </source>
</reference>
<evidence type="ECO:0000313" key="1">
    <source>
        <dbReference type="EMBL" id="RVX47569.1"/>
    </source>
</evidence>
<dbReference type="Proteomes" id="UP000284824">
    <property type="component" value="Unassembled WGS sequence"/>
</dbReference>
<accession>A0A438MPV7</accession>
<sequence>MITGKACLNFPSATFVLVLSLGFVVGCQPRADQQLFVKNETDKSVVVTWREDGRPRATIPPYTQQNLGGYGNWCETSEKTAVFDATIADGKVRTLTTPICPGTVWRILP</sequence>
<gene>
    <name evidence="1" type="ORF">EDD27_10507</name>
</gene>
<dbReference type="PROSITE" id="PS51257">
    <property type="entry name" value="PROKAR_LIPOPROTEIN"/>
    <property type="match status" value="1"/>
</dbReference>
<dbReference type="AlphaFoldDB" id="A0A438MPV7"/>
<evidence type="ECO:0008006" key="3">
    <source>
        <dbReference type="Google" id="ProtNLM"/>
    </source>
</evidence>
<protein>
    <recommendedName>
        <fullName evidence="3">Lipoprotein</fullName>
    </recommendedName>
</protein>
<evidence type="ECO:0000313" key="2">
    <source>
        <dbReference type="Proteomes" id="UP000284824"/>
    </source>
</evidence>